<gene>
    <name evidence="3" type="ORF">E6W39_08485</name>
</gene>
<comment type="caution">
    <text evidence="3">The sequence shown here is derived from an EMBL/GenBank/DDBJ whole genome shotgun (WGS) entry which is preliminary data.</text>
</comment>
<accession>A0A540VZV4</accession>
<keyword evidence="4" id="KW-1185">Reference proteome</keyword>
<name>A0A540VZV4_9ACTN</name>
<proteinExistence type="predicted"/>
<reference evidence="3 4" key="1">
    <citation type="submission" date="2019-06" db="EMBL/GenBank/DDBJ databases">
        <title>Description of Kitasatospora acidophila sp. nov. isolated from pine grove soil, and reclassification of Streptomyces novaecaesareae to Kitasatospora novaeceasareae comb. nov.</title>
        <authorList>
            <person name="Kim M.J."/>
        </authorList>
    </citation>
    <scope>NUCLEOTIDE SEQUENCE [LARGE SCALE GENOMIC DNA]</scope>
    <source>
        <strain evidence="3 4">MMS16-CNU292</strain>
    </source>
</reference>
<feature type="coiled-coil region" evidence="1">
    <location>
        <begin position="131"/>
        <end position="158"/>
    </location>
</feature>
<evidence type="ECO:0008006" key="5">
    <source>
        <dbReference type="Google" id="ProtNLM"/>
    </source>
</evidence>
<dbReference type="RefSeq" id="WP_141633005.1">
    <property type="nucleotide sequence ID" value="NZ_VIGB01000003.1"/>
</dbReference>
<feature type="region of interest" description="Disordered" evidence="2">
    <location>
        <begin position="170"/>
        <end position="206"/>
    </location>
</feature>
<evidence type="ECO:0000313" key="4">
    <source>
        <dbReference type="Proteomes" id="UP000319103"/>
    </source>
</evidence>
<keyword evidence="1" id="KW-0175">Coiled coil</keyword>
<dbReference type="AlphaFoldDB" id="A0A540VZV4"/>
<evidence type="ECO:0000256" key="1">
    <source>
        <dbReference type="SAM" id="Coils"/>
    </source>
</evidence>
<feature type="compositionally biased region" description="Low complexity" evidence="2">
    <location>
        <begin position="178"/>
        <end position="206"/>
    </location>
</feature>
<evidence type="ECO:0000313" key="3">
    <source>
        <dbReference type="EMBL" id="TQF02306.1"/>
    </source>
</evidence>
<evidence type="ECO:0000256" key="2">
    <source>
        <dbReference type="SAM" id="MobiDB-lite"/>
    </source>
</evidence>
<organism evidence="3 4">
    <name type="scientific">Kitasatospora acidiphila</name>
    <dbReference type="NCBI Taxonomy" id="2567942"/>
    <lineage>
        <taxon>Bacteria</taxon>
        <taxon>Bacillati</taxon>
        <taxon>Actinomycetota</taxon>
        <taxon>Actinomycetes</taxon>
        <taxon>Kitasatosporales</taxon>
        <taxon>Streptomycetaceae</taxon>
        <taxon>Kitasatospora</taxon>
    </lineage>
</organism>
<sequence>MRYLSDLQQADPAAWKRVADGWLAAVNMTTTAVDDLHAQGVGPLSSFWIDPVGQAATQKVKDQANALDAAADIMRSVVMVLDGFAHSLEYAQATLNQALSMAAEYQLQVDLVQGCVQVSDVSPTVGNPPQVNQINELLREAFREADQADRQVAAELDKLTCDTGVVDPGQALDSIQGTPRRWSSPPTRATSPTARTPTWWPNGGRA</sequence>
<dbReference type="EMBL" id="VIGB01000003">
    <property type="protein sequence ID" value="TQF02306.1"/>
    <property type="molecule type" value="Genomic_DNA"/>
</dbReference>
<dbReference type="OrthoDB" id="3826164at2"/>
<protein>
    <recommendedName>
        <fullName evidence="5">ESX-1 secretion-associated protein EspA/EspE-like domain-containing protein</fullName>
    </recommendedName>
</protein>
<dbReference type="Proteomes" id="UP000319103">
    <property type="component" value="Unassembled WGS sequence"/>
</dbReference>